<evidence type="ECO:0000313" key="2">
    <source>
        <dbReference type="Proteomes" id="UP000316621"/>
    </source>
</evidence>
<dbReference type="EMBL" id="CM010719">
    <property type="protein sequence ID" value="RZC61309.1"/>
    <property type="molecule type" value="Genomic_DNA"/>
</dbReference>
<reference evidence="1 2" key="1">
    <citation type="journal article" date="2018" name="Science">
        <title>The opium poppy genome and morphinan production.</title>
        <authorList>
            <person name="Guo L."/>
            <person name="Winzer T."/>
            <person name="Yang X."/>
            <person name="Li Y."/>
            <person name="Ning Z."/>
            <person name="He Z."/>
            <person name="Teodor R."/>
            <person name="Lu Y."/>
            <person name="Bowser T.A."/>
            <person name="Graham I.A."/>
            <person name="Ye K."/>
        </authorList>
    </citation>
    <scope>NUCLEOTIDE SEQUENCE [LARGE SCALE GENOMIC DNA]</scope>
    <source>
        <strain evidence="2">cv. HN1</strain>
        <tissue evidence="1">Leaves</tissue>
    </source>
</reference>
<evidence type="ECO:0000313" key="1">
    <source>
        <dbReference type="EMBL" id="RZC61309.1"/>
    </source>
</evidence>
<organism evidence="1 2">
    <name type="scientific">Papaver somniferum</name>
    <name type="common">Opium poppy</name>
    <dbReference type="NCBI Taxonomy" id="3469"/>
    <lineage>
        <taxon>Eukaryota</taxon>
        <taxon>Viridiplantae</taxon>
        <taxon>Streptophyta</taxon>
        <taxon>Embryophyta</taxon>
        <taxon>Tracheophyta</taxon>
        <taxon>Spermatophyta</taxon>
        <taxon>Magnoliopsida</taxon>
        <taxon>Ranunculales</taxon>
        <taxon>Papaveraceae</taxon>
        <taxon>Papaveroideae</taxon>
        <taxon>Papaver</taxon>
    </lineage>
</organism>
<accession>A0A4Y7JNJ8</accession>
<name>A0A4Y7JNJ8_PAPSO</name>
<dbReference type="AlphaFoldDB" id="A0A4Y7JNJ8"/>
<sequence>MKEALTRTKCLHMTKVVLHQHISMVITTIKTWYC</sequence>
<dbReference type="Proteomes" id="UP000316621">
    <property type="component" value="Chromosome 5"/>
</dbReference>
<dbReference type="Gramene" id="RZC61309">
    <property type="protein sequence ID" value="RZC61309"/>
    <property type="gene ID" value="C5167_023077"/>
</dbReference>
<gene>
    <name evidence="1" type="ORF">C5167_023077</name>
</gene>
<protein>
    <submittedName>
        <fullName evidence="1">Uncharacterized protein</fullName>
    </submittedName>
</protein>
<keyword evidence="2" id="KW-1185">Reference proteome</keyword>
<proteinExistence type="predicted"/>